<dbReference type="PhylomeDB" id="E9G2W0"/>
<evidence type="ECO:0000256" key="10">
    <source>
        <dbReference type="ARBA" id="ARBA00068495"/>
    </source>
</evidence>
<dbReference type="FunFam" id="3.30.40.10:FF:000441">
    <property type="entry name" value="Neuralized, isoform B"/>
    <property type="match status" value="1"/>
</dbReference>
<reference evidence="14 15" key="1">
    <citation type="journal article" date="2011" name="Science">
        <title>The ecoresponsive genome of Daphnia pulex.</title>
        <authorList>
            <person name="Colbourne J.K."/>
            <person name="Pfrender M.E."/>
            <person name="Gilbert D."/>
            <person name="Thomas W.K."/>
            <person name="Tucker A."/>
            <person name="Oakley T.H."/>
            <person name="Tokishita S."/>
            <person name="Aerts A."/>
            <person name="Arnold G.J."/>
            <person name="Basu M.K."/>
            <person name="Bauer D.J."/>
            <person name="Caceres C.E."/>
            <person name="Carmel L."/>
            <person name="Casola C."/>
            <person name="Choi J.H."/>
            <person name="Detter J.C."/>
            <person name="Dong Q."/>
            <person name="Dusheyko S."/>
            <person name="Eads B.D."/>
            <person name="Frohlich T."/>
            <person name="Geiler-Samerotte K.A."/>
            <person name="Gerlach D."/>
            <person name="Hatcher P."/>
            <person name="Jogdeo S."/>
            <person name="Krijgsveld J."/>
            <person name="Kriventseva E.V."/>
            <person name="Kultz D."/>
            <person name="Laforsch C."/>
            <person name="Lindquist E."/>
            <person name="Lopez J."/>
            <person name="Manak J.R."/>
            <person name="Muller J."/>
            <person name="Pangilinan J."/>
            <person name="Patwardhan R.P."/>
            <person name="Pitluck S."/>
            <person name="Pritham E.J."/>
            <person name="Rechtsteiner A."/>
            <person name="Rho M."/>
            <person name="Rogozin I.B."/>
            <person name="Sakarya O."/>
            <person name="Salamov A."/>
            <person name="Schaack S."/>
            <person name="Shapiro H."/>
            <person name="Shiga Y."/>
            <person name="Skalitzky C."/>
            <person name="Smith Z."/>
            <person name="Souvorov A."/>
            <person name="Sung W."/>
            <person name="Tang Z."/>
            <person name="Tsuchiya D."/>
            <person name="Tu H."/>
            <person name="Vos H."/>
            <person name="Wang M."/>
            <person name="Wolf Y.I."/>
            <person name="Yamagata H."/>
            <person name="Yamada T."/>
            <person name="Ye Y."/>
            <person name="Shaw J.R."/>
            <person name="Andrews J."/>
            <person name="Crease T.J."/>
            <person name="Tang H."/>
            <person name="Lucas S.M."/>
            <person name="Robertson H.M."/>
            <person name="Bork P."/>
            <person name="Koonin E.V."/>
            <person name="Zdobnov E.M."/>
            <person name="Grigoriev I.V."/>
            <person name="Lynch M."/>
            <person name="Boore J.L."/>
        </authorList>
    </citation>
    <scope>NUCLEOTIDE SEQUENCE [LARGE SCALE GENOMIC DNA]</scope>
</reference>
<dbReference type="PROSITE" id="PS51065">
    <property type="entry name" value="NHR"/>
    <property type="match status" value="2"/>
</dbReference>
<keyword evidence="2" id="KW-0217">Developmental protein</keyword>
<keyword evidence="6" id="KW-0862">Zinc</keyword>
<evidence type="ECO:0000259" key="12">
    <source>
        <dbReference type="PROSITE" id="PS50089"/>
    </source>
</evidence>
<dbReference type="InParanoid" id="E9G2W0"/>
<keyword evidence="5 11" id="KW-0863">Zinc-finger</keyword>
<keyword evidence="3" id="KW-0479">Metal-binding</keyword>
<dbReference type="GO" id="GO:0005634">
    <property type="term" value="C:nucleus"/>
    <property type="evidence" value="ECO:0007669"/>
    <property type="project" value="UniProtKB-SubCell"/>
</dbReference>
<dbReference type="Gene3D" id="2.60.120.920">
    <property type="match status" value="2"/>
</dbReference>
<dbReference type="Pfam" id="PF13920">
    <property type="entry name" value="zf-C3HC4_3"/>
    <property type="match status" value="1"/>
</dbReference>
<dbReference type="EMBL" id="GL732530">
    <property type="protein sequence ID" value="EFX86111.1"/>
    <property type="molecule type" value="Genomic_DNA"/>
</dbReference>
<dbReference type="eggNOG" id="KOG4172">
    <property type="taxonomic scope" value="Eukaryota"/>
</dbReference>
<evidence type="ECO:0000256" key="1">
    <source>
        <dbReference type="ARBA" id="ARBA00004123"/>
    </source>
</evidence>
<sequence>PVLQFHNTRGEHVRLSADRSTARRVDSFCKGIAFSQRTVRPNEKVYLRVAECSTSWNGVLRIGFTSCNPASFSGVLPKYACPDLTSRPGFWGKALPERYVESGVLFSFHFTASGDVMLNVNGQDKGVFLTGVDARTPLWIMVDIYGNTTAVQFADLLVSMNALNLNRGPHQIPSLPLPPIPGSMAGHHHLQQQQLQTNNTIQPPAPPAVLQNFPPPPPLRHYRHHSFQPLTFHPRTHGINIRMGSDCRTAVRHDAEFCNGYVLSSRPISPGESWVVQIVQTESIYVGGMGFGFTTCNPASLSSTDLPDDADQLLDRPEYWVISKDVAHGPILGDEIEFHLSHSGEVTMMRNRGSATLLMHVDVSLPLWAIFDVYGSTRAVRLLGTISPPQSVPEPPAVIYQAPPRMSPPRPQQQQQQPIYQSIGSATHMMQPTIPAGVLSSGTASSYVETLTQSLNCQTASGGASSECTVCYERSVDCVLYSCGHMCLCYDCALTLYHGGRTAGGQGLCPICRAPIRDVIRAYRS</sequence>
<evidence type="ECO:0000256" key="4">
    <source>
        <dbReference type="ARBA" id="ARBA00022737"/>
    </source>
</evidence>
<feature type="domain" description="NHR" evidence="13">
    <location>
        <begin position="229"/>
        <end position="385"/>
    </location>
</feature>
<dbReference type="OrthoDB" id="6078042at2759"/>
<evidence type="ECO:0000256" key="9">
    <source>
        <dbReference type="ARBA" id="ARBA00058903"/>
    </source>
</evidence>
<dbReference type="eggNOG" id="KOG4625">
    <property type="taxonomic scope" value="Eukaryota"/>
</dbReference>
<dbReference type="GO" id="GO:0003677">
    <property type="term" value="F:DNA binding"/>
    <property type="evidence" value="ECO:0007669"/>
    <property type="project" value="UniProtKB-KW"/>
</dbReference>
<dbReference type="Pfam" id="PF07177">
    <property type="entry name" value="Neuralized"/>
    <property type="match status" value="2"/>
</dbReference>
<dbReference type="PANTHER" id="PTHR12429:SF6">
    <property type="entry name" value="PROTEIN NEURALIZED"/>
    <property type="match status" value="1"/>
</dbReference>
<dbReference type="SMART" id="SM00588">
    <property type="entry name" value="NEUZ"/>
    <property type="match status" value="2"/>
</dbReference>
<dbReference type="SMART" id="SM00184">
    <property type="entry name" value="RING"/>
    <property type="match status" value="1"/>
</dbReference>
<keyword evidence="15" id="KW-1185">Reference proteome</keyword>
<dbReference type="SUPFAM" id="SSF57850">
    <property type="entry name" value="RING/U-box"/>
    <property type="match status" value="1"/>
</dbReference>
<evidence type="ECO:0000259" key="13">
    <source>
        <dbReference type="PROSITE" id="PS51065"/>
    </source>
</evidence>
<dbReference type="InterPro" id="IPR013083">
    <property type="entry name" value="Znf_RING/FYVE/PHD"/>
</dbReference>
<feature type="domain" description="NHR" evidence="13">
    <location>
        <begin position="2"/>
        <end position="156"/>
    </location>
</feature>
<dbReference type="InterPro" id="IPR043136">
    <property type="entry name" value="B30.2/SPRY_sf"/>
</dbReference>
<evidence type="ECO:0000256" key="5">
    <source>
        <dbReference type="ARBA" id="ARBA00022771"/>
    </source>
</evidence>
<keyword evidence="7" id="KW-0238">DNA-binding</keyword>
<name>E9G2W0_DAPPU</name>
<dbReference type="FunCoup" id="E9G2W0">
    <property type="interactions" value="550"/>
</dbReference>
<comment type="subcellular location">
    <subcellularLocation>
        <location evidence="1">Nucleus</location>
    </subcellularLocation>
</comment>
<feature type="non-terminal residue" evidence="14">
    <location>
        <position position="1"/>
    </location>
</feature>
<evidence type="ECO:0000256" key="6">
    <source>
        <dbReference type="ARBA" id="ARBA00022833"/>
    </source>
</evidence>
<dbReference type="Proteomes" id="UP000000305">
    <property type="component" value="Unassembled WGS sequence"/>
</dbReference>
<evidence type="ECO:0000256" key="8">
    <source>
        <dbReference type="ARBA" id="ARBA00023242"/>
    </source>
</evidence>
<evidence type="ECO:0000313" key="14">
    <source>
        <dbReference type="EMBL" id="EFX86111.1"/>
    </source>
</evidence>
<dbReference type="AlphaFoldDB" id="E9G2W0"/>
<dbReference type="InterPro" id="IPR006573">
    <property type="entry name" value="NHR_dom"/>
</dbReference>
<keyword evidence="8" id="KW-0539">Nucleus</keyword>
<dbReference type="CDD" id="cd16647">
    <property type="entry name" value="mRING-HC-C3HC5_NEU1"/>
    <property type="match status" value="1"/>
</dbReference>
<comment type="function">
    <text evidence="9">Involved in neurogenesis. Interacts with other neurogenic proteins in the specification of the neuroblast versus epidermoblast cell fate.</text>
</comment>
<organism evidence="14 15">
    <name type="scientific">Daphnia pulex</name>
    <name type="common">Water flea</name>
    <dbReference type="NCBI Taxonomy" id="6669"/>
    <lineage>
        <taxon>Eukaryota</taxon>
        <taxon>Metazoa</taxon>
        <taxon>Ecdysozoa</taxon>
        <taxon>Arthropoda</taxon>
        <taxon>Crustacea</taxon>
        <taxon>Branchiopoda</taxon>
        <taxon>Diplostraca</taxon>
        <taxon>Cladocera</taxon>
        <taxon>Anomopoda</taxon>
        <taxon>Daphniidae</taxon>
        <taxon>Daphnia</taxon>
    </lineage>
</organism>
<dbReference type="GO" id="GO:0061630">
    <property type="term" value="F:ubiquitin protein ligase activity"/>
    <property type="evidence" value="ECO:0000318"/>
    <property type="project" value="GO_Central"/>
</dbReference>
<evidence type="ECO:0000256" key="11">
    <source>
        <dbReference type="PROSITE-ProRule" id="PRU00175"/>
    </source>
</evidence>
<evidence type="ECO:0000313" key="15">
    <source>
        <dbReference type="Proteomes" id="UP000000305"/>
    </source>
</evidence>
<dbReference type="KEGG" id="dpx:DAPPUDRAFT_44682"/>
<evidence type="ECO:0000256" key="7">
    <source>
        <dbReference type="ARBA" id="ARBA00023125"/>
    </source>
</evidence>
<dbReference type="GO" id="GO:0008270">
    <property type="term" value="F:zinc ion binding"/>
    <property type="evidence" value="ECO:0007669"/>
    <property type="project" value="UniProtKB-KW"/>
</dbReference>
<dbReference type="FunFam" id="2.60.120.920:FF:000005">
    <property type="entry name" value="Putative E3 ubiquitin-protein ligase NEURL1B"/>
    <property type="match status" value="2"/>
</dbReference>
<evidence type="ECO:0000256" key="2">
    <source>
        <dbReference type="ARBA" id="ARBA00022473"/>
    </source>
</evidence>
<keyword evidence="4" id="KW-0677">Repeat</keyword>
<protein>
    <recommendedName>
        <fullName evidence="10">Protein neuralized</fullName>
    </recommendedName>
</protein>
<dbReference type="STRING" id="6669.E9G2W0"/>
<evidence type="ECO:0000256" key="3">
    <source>
        <dbReference type="ARBA" id="ARBA00022723"/>
    </source>
</evidence>
<dbReference type="OMA" id="GITSCNP"/>
<proteinExistence type="predicted"/>
<feature type="domain" description="RING-type" evidence="12">
    <location>
        <begin position="468"/>
        <end position="513"/>
    </location>
</feature>
<gene>
    <name evidence="14" type="ORF">DAPPUDRAFT_44682</name>
</gene>
<dbReference type="PANTHER" id="PTHR12429">
    <property type="entry name" value="NEURALIZED"/>
    <property type="match status" value="1"/>
</dbReference>
<dbReference type="InterPro" id="IPR001841">
    <property type="entry name" value="Znf_RING"/>
</dbReference>
<dbReference type="HOGENOM" id="CLU_013230_1_0_1"/>
<dbReference type="PROSITE" id="PS50089">
    <property type="entry name" value="ZF_RING_2"/>
    <property type="match status" value="1"/>
</dbReference>
<accession>E9G2W0</accession>
<dbReference type="Gene3D" id="3.30.40.10">
    <property type="entry name" value="Zinc/RING finger domain, C3HC4 (zinc finger)"/>
    <property type="match status" value="1"/>
</dbReference>
<dbReference type="InterPro" id="IPR037962">
    <property type="entry name" value="Neuralized"/>
</dbReference>